<dbReference type="EMBL" id="PVBR01000025">
    <property type="protein sequence ID" value="PRD41100.1"/>
    <property type="molecule type" value="Genomic_DNA"/>
</dbReference>
<accession>A0A2S9IKQ1</accession>
<dbReference type="InterPro" id="IPR029044">
    <property type="entry name" value="Nucleotide-diphossugar_trans"/>
</dbReference>
<proteinExistence type="predicted"/>
<dbReference type="AlphaFoldDB" id="A0A2S9IKQ1"/>
<dbReference type="RefSeq" id="WP_105744925.1">
    <property type="nucleotide sequence ID" value="NZ_PVBR01000025.1"/>
</dbReference>
<evidence type="ECO:0000313" key="1">
    <source>
        <dbReference type="EMBL" id="PRD41100.1"/>
    </source>
</evidence>
<sequence>MQGAGVNVVTTMHRGGYEKYGARMIESFLAHWPQNATLTVYAEDFSIPAIPGRLECFDLHASCPELVRFKEENTESWQRGYVDAHMRKNVAARLQAKYDFKFDGVKFANKVYAYCQHAKRTEARYMVWLDADTVTLKPIAPDFITDLGTGFVLYLGRRFTHSECGFMRFDMSRPNAGKFFEIMQNMYSSGEIYTLNEWHDSFVFDVVRSTASAAGLIDAVSISAEAVSRHPFIHSPLGQYMDHLKGDQRKQRGKSSTRDWGNEVFSRKLMRKLRLIEDA</sequence>
<reference evidence="1 2" key="1">
    <citation type="submission" date="2018-02" db="EMBL/GenBank/DDBJ databases">
        <title>The draft genome of Phyllobacterium sp. 1N-3.</title>
        <authorList>
            <person name="Liu L."/>
            <person name="Li L."/>
            <person name="Zhang X."/>
            <person name="Wang T."/>
            <person name="Liang L."/>
        </authorList>
    </citation>
    <scope>NUCLEOTIDE SEQUENCE [LARGE SCALE GENOMIC DNA]</scope>
    <source>
        <strain evidence="1 2">1N-3</strain>
    </source>
</reference>
<name>A0A2S9IKQ1_9HYPH</name>
<organism evidence="1 2">
    <name type="scientific">Phyllobacterium phragmitis</name>
    <dbReference type="NCBI Taxonomy" id="2670329"/>
    <lineage>
        <taxon>Bacteria</taxon>
        <taxon>Pseudomonadati</taxon>
        <taxon>Pseudomonadota</taxon>
        <taxon>Alphaproteobacteria</taxon>
        <taxon>Hyphomicrobiales</taxon>
        <taxon>Phyllobacteriaceae</taxon>
        <taxon>Phyllobacterium</taxon>
    </lineage>
</organism>
<dbReference type="Proteomes" id="UP000239434">
    <property type="component" value="Unassembled WGS sequence"/>
</dbReference>
<gene>
    <name evidence="1" type="ORF">C5748_23615</name>
</gene>
<dbReference type="SUPFAM" id="SSF53448">
    <property type="entry name" value="Nucleotide-diphospho-sugar transferases"/>
    <property type="match status" value="1"/>
</dbReference>
<evidence type="ECO:0000313" key="2">
    <source>
        <dbReference type="Proteomes" id="UP000239434"/>
    </source>
</evidence>
<keyword evidence="2" id="KW-1185">Reference proteome</keyword>
<protein>
    <submittedName>
        <fullName evidence="1">Uncharacterized protein</fullName>
    </submittedName>
</protein>
<comment type="caution">
    <text evidence="1">The sequence shown here is derived from an EMBL/GenBank/DDBJ whole genome shotgun (WGS) entry which is preliminary data.</text>
</comment>